<name>N6Z8T9_9RHOO</name>
<gene>
    <name evidence="1" type="ORF">C667_23209</name>
</gene>
<accession>N6Z8T9</accession>
<evidence type="ECO:0000313" key="1">
    <source>
        <dbReference type="EMBL" id="ENO90768.1"/>
    </source>
</evidence>
<dbReference type="AlphaFoldDB" id="N6Z8T9"/>
<dbReference type="Proteomes" id="UP000013047">
    <property type="component" value="Unassembled WGS sequence"/>
</dbReference>
<keyword evidence="1" id="KW-0456">Lyase</keyword>
<organism evidence="1 2">
    <name type="scientific">Thauera phenylacetica B4P</name>
    <dbReference type="NCBI Taxonomy" id="1234382"/>
    <lineage>
        <taxon>Bacteria</taxon>
        <taxon>Pseudomonadati</taxon>
        <taxon>Pseudomonadota</taxon>
        <taxon>Betaproteobacteria</taxon>
        <taxon>Rhodocyclales</taxon>
        <taxon>Zoogloeaceae</taxon>
        <taxon>Thauera</taxon>
    </lineage>
</organism>
<dbReference type="GO" id="GO:0016829">
    <property type="term" value="F:lyase activity"/>
    <property type="evidence" value="ECO:0007669"/>
    <property type="project" value="UniProtKB-KW"/>
</dbReference>
<keyword evidence="2" id="KW-1185">Reference proteome</keyword>
<proteinExistence type="predicted"/>
<evidence type="ECO:0000313" key="2">
    <source>
        <dbReference type="Proteomes" id="UP000013047"/>
    </source>
</evidence>
<dbReference type="RefSeq" id="WP_004388125.1">
    <property type="nucleotide sequence ID" value="NZ_AMXF01000436.1"/>
</dbReference>
<feature type="non-terminal residue" evidence="1">
    <location>
        <position position="97"/>
    </location>
</feature>
<comment type="caution">
    <text evidence="1">The sequence shown here is derived from an EMBL/GenBank/DDBJ whole genome shotgun (WGS) entry which is preliminary data.</text>
</comment>
<dbReference type="EMBL" id="AMXF01000436">
    <property type="protein sequence ID" value="ENO90768.1"/>
    <property type="molecule type" value="Genomic_DNA"/>
</dbReference>
<protein>
    <submittedName>
        <fullName evidence="1">HEAT repeat-containing PBS lyase</fullName>
    </submittedName>
</protein>
<sequence length="97" mass="10660">MNNEIEHLVATIDAHPEPLHADYTAEVRALVRIGLPALPAVLPLLMAEAELTRLRAQRVLEGVTRAWAAEHAAAAPQRAWEALWQAHGAYDWRAPAA</sequence>
<reference evidence="1 2" key="1">
    <citation type="submission" date="2012-09" db="EMBL/GenBank/DDBJ databases">
        <title>Draft Genome Sequences of 6 Strains from Genus Thauera.</title>
        <authorList>
            <person name="Liu B."/>
            <person name="Shapleigh J.P."/>
            <person name="Frostegard A.H."/>
        </authorList>
    </citation>
    <scope>NUCLEOTIDE SEQUENCE [LARGE SCALE GENOMIC DNA]</scope>
    <source>
        <strain evidence="1 2">B4P</strain>
    </source>
</reference>